<proteinExistence type="predicted"/>
<evidence type="ECO:0000313" key="3">
    <source>
        <dbReference type="Proteomes" id="UP001198220"/>
    </source>
</evidence>
<dbReference type="InterPro" id="IPR001387">
    <property type="entry name" value="Cro/C1-type_HTH"/>
</dbReference>
<dbReference type="InterPro" id="IPR010982">
    <property type="entry name" value="Lambda_DNA-bd_dom_sf"/>
</dbReference>
<evidence type="ECO:0000313" key="2">
    <source>
        <dbReference type="EMBL" id="MCC2127252.1"/>
    </source>
</evidence>
<dbReference type="EMBL" id="JAJEPS010000017">
    <property type="protein sequence ID" value="MCC2127252.1"/>
    <property type="molecule type" value="Genomic_DNA"/>
</dbReference>
<dbReference type="Pfam" id="PF01381">
    <property type="entry name" value="HTH_3"/>
    <property type="match status" value="1"/>
</dbReference>
<dbReference type="Gene3D" id="1.10.260.40">
    <property type="entry name" value="lambda repressor-like DNA-binding domains"/>
    <property type="match status" value="1"/>
</dbReference>
<dbReference type="AlphaFoldDB" id="A0AAE3DC14"/>
<dbReference type="PROSITE" id="PS50943">
    <property type="entry name" value="HTH_CROC1"/>
    <property type="match status" value="1"/>
</dbReference>
<organism evidence="2 3">
    <name type="scientific">Hominiventricola filiformis</name>
    <dbReference type="NCBI Taxonomy" id="2885352"/>
    <lineage>
        <taxon>Bacteria</taxon>
        <taxon>Bacillati</taxon>
        <taxon>Bacillota</taxon>
        <taxon>Clostridia</taxon>
        <taxon>Lachnospirales</taxon>
        <taxon>Lachnospiraceae</taxon>
        <taxon>Hominiventricola</taxon>
    </lineage>
</organism>
<dbReference type="SUPFAM" id="SSF47413">
    <property type="entry name" value="lambda repressor-like DNA-binding domains"/>
    <property type="match status" value="1"/>
</dbReference>
<reference evidence="2 3" key="1">
    <citation type="submission" date="2021-10" db="EMBL/GenBank/DDBJ databases">
        <title>Anaerobic single-cell dispensing facilitates the cultivation of human gut bacteria.</title>
        <authorList>
            <person name="Afrizal A."/>
        </authorList>
    </citation>
    <scope>NUCLEOTIDE SEQUENCE [LARGE SCALE GENOMIC DNA]</scope>
    <source>
        <strain evidence="2 3">CLA-AA-H276</strain>
    </source>
</reference>
<feature type="domain" description="HTH cro/C1-type" evidence="1">
    <location>
        <begin position="11"/>
        <end position="65"/>
    </location>
</feature>
<gene>
    <name evidence="2" type="ORF">LKD36_13850</name>
</gene>
<comment type="caution">
    <text evidence="2">The sequence shown here is derived from an EMBL/GenBank/DDBJ whole genome shotgun (WGS) entry which is preliminary data.</text>
</comment>
<name>A0AAE3DC14_9FIRM</name>
<dbReference type="RefSeq" id="WP_118771212.1">
    <property type="nucleotide sequence ID" value="NZ_JAJEPS010000017.1"/>
</dbReference>
<accession>A0AAE3DC14</accession>
<dbReference type="Proteomes" id="UP001198220">
    <property type="component" value="Unassembled WGS sequence"/>
</dbReference>
<evidence type="ECO:0000259" key="1">
    <source>
        <dbReference type="PROSITE" id="PS50943"/>
    </source>
</evidence>
<dbReference type="CDD" id="cd00093">
    <property type="entry name" value="HTH_XRE"/>
    <property type="match status" value="1"/>
</dbReference>
<sequence>MSIEDYIPKRLEELFEKYEVSRYRISQKCGIPTTAISKIISKKNVPTIITLERICNAFGITLAQFFDDDRYAELSGIPVEIIKAWDSLDTKEQEIILRLVRSMQEVNDEK</sequence>
<dbReference type="GO" id="GO:0003677">
    <property type="term" value="F:DNA binding"/>
    <property type="evidence" value="ECO:0007669"/>
    <property type="project" value="InterPro"/>
</dbReference>
<dbReference type="SMART" id="SM00530">
    <property type="entry name" value="HTH_XRE"/>
    <property type="match status" value="1"/>
</dbReference>
<keyword evidence="3" id="KW-1185">Reference proteome</keyword>
<protein>
    <submittedName>
        <fullName evidence="2">Helix-turn-helix domain-containing protein</fullName>
    </submittedName>
</protein>